<dbReference type="InterPro" id="IPR025202">
    <property type="entry name" value="PLD-like_dom"/>
</dbReference>
<accession>A0ABW0ZBG7</accession>
<dbReference type="PANTHER" id="PTHR43856:SF1">
    <property type="entry name" value="MITOCHONDRIAL CARDIOLIPIN HYDROLASE"/>
    <property type="match status" value="1"/>
</dbReference>
<dbReference type="PANTHER" id="PTHR43856">
    <property type="entry name" value="CARDIOLIPIN HYDROLASE"/>
    <property type="match status" value="1"/>
</dbReference>
<keyword evidence="6" id="KW-0443">Lipid metabolism</keyword>
<dbReference type="InterPro" id="IPR051406">
    <property type="entry name" value="PLD_domain"/>
</dbReference>
<evidence type="ECO:0000256" key="6">
    <source>
        <dbReference type="ARBA" id="ARBA00023098"/>
    </source>
</evidence>
<dbReference type="SUPFAM" id="SSF56024">
    <property type="entry name" value="Phospholipase D/nuclease"/>
    <property type="match status" value="2"/>
</dbReference>
<evidence type="ECO:0000256" key="4">
    <source>
        <dbReference type="ARBA" id="ARBA00022801"/>
    </source>
</evidence>
<dbReference type="Pfam" id="PF13091">
    <property type="entry name" value="PLDc_2"/>
    <property type="match status" value="1"/>
</dbReference>
<evidence type="ECO:0000313" key="10">
    <source>
        <dbReference type="Proteomes" id="UP001596072"/>
    </source>
</evidence>
<evidence type="ECO:0000256" key="1">
    <source>
        <dbReference type="ARBA" id="ARBA00000798"/>
    </source>
</evidence>
<comment type="similarity">
    <text evidence="2">Belongs to the phospholipase D family.</text>
</comment>
<evidence type="ECO:0000256" key="7">
    <source>
        <dbReference type="SAM" id="MobiDB-lite"/>
    </source>
</evidence>
<protein>
    <recommendedName>
        <fullName evidence="3">phospholipase D</fullName>
        <ecNumber evidence="3">3.1.4.4</ecNumber>
    </recommendedName>
</protein>
<evidence type="ECO:0000313" key="9">
    <source>
        <dbReference type="EMBL" id="MFC5727917.1"/>
    </source>
</evidence>
<dbReference type="Proteomes" id="UP001596072">
    <property type="component" value="Unassembled WGS sequence"/>
</dbReference>
<evidence type="ECO:0000256" key="2">
    <source>
        <dbReference type="ARBA" id="ARBA00008664"/>
    </source>
</evidence>
<dbReference type="EC" id="3.1.4.4" evidence="3"/>
<dbReference type="Gene3D" id="3.30.870.10">
    <property type="entry name" value="Endonuclease Chain A"/>
    <property type="match status" value="2"/>
</dbReference>
<gene>
    <name evidence="9" type="ORF">ACFPQB_03245</name>
</gene>
<feature type="domain" description="Phospholipase D-like" evidence="8">
    <location>
        <begin position="80"/>
        <end position="223"/>
    </location>
</feature>
<name>A0ABW0ZBG7_9ACTN</name>
<keyword evidence="4" id="KW-0378">Hydrolase</keyword>
<sequence length="449" mass="50436">MRRVARGLGLWFTTIAVVVSLGTLPGASEASVTPTVADPARAAAAAAPDNYSPRPGLRFNEPYGRKNTSPSRIRRHILRSIDSTVRRDQIKIAAWNIRGRNYTDALIRAHRRGVSVQVIIDRSNWTSEHPNPDAARLSRALKGVENRRNQSWLKPCRSSCRGTRGIPHSKFFLFDHVRTRRYVTMYGSNNATDVAAKDQWNDLYTFVDNKAMYDGFKYVFDQMKKDRNVGSAGFRRIKFGANTIDFYPYKGALPREMGDPDMRRLNRIRCTGATGGAGYNGRTKIRIAQTAIHGDRGIRLAQKLVRLRRAGCDIRVVYALMGNRVHSLLKANRVPILQYAYDRNRDGVYDIYVHMKVMAVSGVYAGRTNARVVVNGSANWSAVPLVSDEVVGEFAGRGITNAYINWIDFMFKNRPRVWGPVNLAPVASTYVAGRAIRVDPYSFMKESGL</sequence>
<comment type="caution">
    <text evidence="9">The sequence shown here is derived from an EMBL/GenBank/DDBJ whole genome shotgun (WGS) entry which is preliminary data.</text>
</comment>
<evidence type="ECO:0000259" key="8">
    <source>
        <dbReference type="Pfam" id="PF13091"/>
    </source>
</evidence>
<keyword evidence="10" id="KW-1185">Reference proteome</keyword>
<evidence type="ECO:0000256" key="5">
    <source>
        <dbReference type="ARBA" id="ARBA00022963"/>
    </source>
</evidence>
<organism evidence="9 10">
    <name type="scientific">Nocardioides vastitatis</name>
    <dbReference type="NCBI Taxonomy" id="2568655"/>
    <lineage>
        <taxon>Bacteria</taxon>
        <taxon>Bacillati</taxon>
        <taxon>Actinomycetota</taxon>
        <taxon>Actinomycetes</taxon>
        <taxon>Propionibacteriales</taxon>
        <taxon>Nocardioidaceae</taxon>
        <taxon>Nocardioides</taxon>
    </lineage>
</organism>
<dbReference type="RefSeq" id="WP_136432412.1">
    <property type="nucleotide sequence ID" value="NZ_JBHSNS010000001.1"/>
</dbReference>
<comment type="catalytic activity">
    <reaction evidence="1">
        <text>a 1,2-diacyl-sn-glycero-3-phosphocholine + H2O = a 1,2-diacyl-sn-glycero-3-phosphate + choline + H(+)</text>
        <dbReference type="Rhea" id="RHEA:14445"/>
        <dbReference type="ChEBI" id="CHEBI:15354"/>
        <dbReference type="ChEBI" id="CHEBI:15377"/>
        <dbReference type="ChEBI" id="CHEBI:15378"/>
        <dbReference type="ChEBI" id="CHEBI:57643"/>
        <dbReference type="ChEBI" id="CHEBI:58608"/>
        <dbReference type="EC" id="3.1.4.4"/>
    </reaction>
</comment>
<reference evidence="10" key="1">
    <citation type="journal article" date="2019" name="Int. J. Syst. Evol. Microbiol.">
        <title>The Global Catalogue of Microorganisms (GCM) 10K type strain sequencing project: providing services to taxonomists for standard genome sequencing and annotation.</title>
        <authorList>
            <consortium name="The Broad Institute Genomics Platform"/>
            <consortium name="The Broad Institute Genome Sequencing Center for Infectious Disease"/>
            <person name="Wu L."/>
            <person name="Ma J."/>
        </authorList>
    </citation>
    <scope>NUCLEOTIDE SEQUENCE [LARGE SCALE GENOMIC DNA]</scope>
    <source>
        <strain evidence="10">YIM 94188</strain>
    </source>
</reference>
<dbReference type="EMBL" id="JBHSNS010000001">
    <property type="protein sequence ID" value="MFC5727917.1"/>
    <property type="molecule type" value="Genomic_DNA"/>
</dbReference>
<keyword evidence="5" id="KW-0442">Lipid degradation</keyword>
<evidence type="ECO:0000256" key="3">
    <source>
        <dbReference type="ARBA" id="ARBA00012027"/>
    </source>
</evidence>
<proteinExistence type="inferred from homology"/>
<feature type="region of interest" description="Disordered" evidence="7">
    <location>
        <begin position="44"/>
        <end position="69"/>
    </location>
</feature>